<proteinExistence type="predicted"/>
<dbReference type="EMBL" id="LGRB01000010">
    <property type="protein sequence ID" value="OCT50211.1"/>
    <property type="molecule type" value="Genomic_DNA"/>
</dbReference>
<evidence type="ECO:0000313" key="2">
    <source>
        <dbReference type="Proteomes" id="UP000094526"/>
    </source>
</evidence>
<comment type="caution">
    <text evidence="1">The sequence shown here is derived from an EMBL/GenBank/DDBJ whole genome shotgun (WGS) entry which is preliminary data.</text>
</comment>
<name>A0A1C1CP03_9EURO</name>
<dbReference type="Proteomes" id="UP000094526">
    <property type="component" value="Unassembled WGS sequence"/>
</dbReference>
<sequence>MQATPPLTPSPTKALTTILKDTAPFSLAAVCAESTAAASPRGSVSLAKRPCSAWSGAKYAGTRVDNQEPHAVSQPVCEGNLRRAKRAR</sequence>
<organism evidence="1 2">
    <name type="scientific">Cladophialophora carrionii</name>
    <dbReference type="NCBI Taxonomy" id="86049"/>
    <lineage>
        <taxon>Eukaryota</taxon>
        <taxon>Fungi</taxon>
        <taxon>Dikarya</taxon>
        <taxon>Ascomycota</taxon>
        <taxon>Pezizomycotina</taxon>
        <taxon>Eurotiomycetes</taxon>
        <taxon>Chaetothyriomycetidae</taxon>
        <taxon>Chaetothyriales</taxon>
        <taxon>Herpotrichiellaceae</taxon>
        <taxon>Cladophialophora</taxon>
    </lineage>
</organism>
<dbReference type="VEuPathDB" id="FungiDB:CLCR_07769"/>
<dbReference type="AlphaFoldDB" id="A0A1C1CP03"/>
<gene>
    <name evidence="1" type="ORF">CLCR_07769</name>
</gene>
<keyword evidence="2" id="KW-1185">Reference proteome</keyword>
<reference evidence="2" key="1">
    <citation type="submission" date="2015-07" db="EMBL/GenBank/DDBJ databases">
        <authorList>
            <person name="Teixeira M.M."/>
            <person name="Souza R.C."/>
            <person name="Almeida L.G."/>
            <person name="Vicente V.A."/>
            <person name="de Hoog S."/>
            <person name="Bocca A.L."/>
            <person name="de Almeida S.R."/>
            <person name="Vasconcelos A.T."/>
            <person name="Felipe M.S."/>
        </authorList>
    </citation>
    <scope>NUCLEOTIDE SEQUENCE [LARGE SCALE GENOMIC DNA]</scope>
    <source>
        <strain evidence="2">KSF</strain>
    </source>
</reference>
<protein>
    <submittedName>
        <fullName evidence="1">Uncharacterized protein</fullName>
    </submittedName>
</protein>
<evidence type="ECO:0000313" key="1">
    <source>
        <dbReference type="EMBL" id="OCT50211.1"/>
    </source>
</evidence>
<accession>A0A1C1CP03</accession>